<dbReference type="PANTHER" id="PTHR44688:SF25">
    <property type="entry name" value="HTH LUXR-TYPE DOMAIN-CONTAINING PROTEIN"/>
    <property type="match status" value="1"/>
</dbReference>
<protein>
    <submittedName>
        <fullName evidence="5">LuxR family maltose regulon positive regulatory protein</fullName>
    </submittedName>
</protein>
<dbReference type="Pfam" id="PF17874">
    <property type="entry name" value="TPR_MalT"/>
    <property type="match status" value="1"/>
</dbReference>
<dbReference type="SMART" id="SM00421">
    <property type="entry name" value="HTH_LUXR"/>
    <property type="match status" value="1"/>
</dbReference>
<dbReference type="PRINTS" id="PR00038">
    <property type="entry name" value="HTHLUXR"/>
</dbReference>
<name>A0A7W5C732_9BACL</name>
<dbReference type="RefSeq" id="WP_183562268.1">
    <property type="nucleotide sequence ID" value="NZ_CBCSLB010000005.1"/>
</dbReference>
<keyword evidence="6" id="KW-1185">Reference proteome</keyword>
<dbReference type="Gene3D" id="3.40.50.300">
    <property type="entry name" value="P-loop containing nucleotide triphosphate hydrolases"/>
    <property type="match status" value="1"/>
</dbReference>
<dbReference type="InterPro" id="IPR000792">
    <property type="entry name" value="Tscrpt_reg_LuxR_C"/>
</dbReference>
<feature type="domain" description="HTH luxR-type" evidence="4">
    <location>
        <begin position="793"/>
        <end position="858"/>
    </location>
</feature>
<evidence type="ECO:0000313" key="6">
    <source>
        <dbReference type="Proteomes" id="UP000518605"/>
    </source>
</evidence>
<reference evidence="5 6" key="1">
    <citation type="submission" date="2020-08" db="EMBL/GenBank/DDBJ databases">
        <title>Genomic Encyclopedia of Type Strains, Phase III (KMG-III): the genomes of soil and plant-associated and newly described type strains.</title>
        <authorList>
            <person name="Whitman W."/>
        </authorList>
    </citation>
    <scope>NUCLEOTIDE SEQUENCE [LARGE SCALE GENOMIC DNA]</scope>
    <source>
        <strain evidence="5 6">CECT 8234</strain>
    </source>
</reference>
<dbReference type="InterPro" id="IPR027417">
    <property type="entry name" value="P-loop_NTPase"/>
</dbReference>
<dbReference type="Pfam" id="PF25873">
    <property type="entry name" value="WHD_MalT"/>
    <property type="match status" value="1"/>
</dbReference>
<comment type="caution">
    <text evidence="5">The sequence shown here is derived from an EMBL/GenBank/DDBJ whole genome shotgun (WGS) entry which is preliminary data.</text>
</comment>
<sequence>MNPSLHHVFLQTKTVLPVMRSNLVARNRLTDRLNDGTQRRLTSICAPAGFGKTTLLSQWLHQTSLHASWLSLDARDNDMVRFWRYAVQAVASMPSAQPMEHFARLLPLLSSASIDTFLDAFINELHRHEQPIVLIWDDYQYIQHPDIHSSTAYFIDHLPINAHLVIASRSELPFSLVKWTAKSEHLDLPIGQLQFTRDETEAYYKETTLLPLTAIQLNGIFERTEGWVTALQLISISLQTETDYDRLIASFTGGHRAVADFMFQEVLTGLPEDMSRFLLQTAMLGRMDAELCSVITKHPDSRCMLEQLKAQSLFLISLDEHNEWFRYHHLFAEFLQNRLKQLHPDLWIAYNHAASISLAERGFIVEALDHALAAHDSALTEKLLEKHAPALLMQGEFSSLLRWLDFFPQTTAGRAQETSLLHAFVLIVNGQPDRAEEMLAHIEQQPEAAHDQQMQSGLLFVKSNLLFSSGRFEQWLAFASKGLDDMLPHSSIYYNFNYNLTEPLVRRTSFGMNGTLTADTEQIAKLFTSTLKAHNWNESLINLYVMQSLCEGYYEWNRLKEAEALLGVIDRAARLSKTFGLFVPNRITQAMAYMAQGLSYLAHDTIDEAMQFALLEQASLHWKQALIACKIRLHLLDGSISLAKKELPKLQISMKEKPVFNRYFEYVLLARLLGAQRKETEALRIVSYLKPQAMREGHLVSTVELTILEACLMDQLGRRKNALDTLHEALALTEPFGYLRSYTDEGERMRTLLQRYMNHREHSPEASPPGSVSEDYVQRLLQAFPARGAKASADSRLEELSRSELQLLQLIRQGASNKTIAQTLMLSEGTVKVYLSRIYVKLGVSSRTQALLAAEELQLLKEE</sequence>
<dbReference type="InterPro" id="IPR036388">
    <property type="entry name" value="WH-like_DNA-bd_sf"/>
</dbReference>
<dbReference type="CDD" id="cd06170">
    <property type="entry name" value="LuxR_C_like"/>
    <property type="match status" value="1"/>
</dbReference>
<keyword evidence="2" id="KW-0238">DNA-binding</keyword>
<dbReference type="InterPro" id="IPR011990">
    <property type="entry name" value="TPR-like_helical_dom_sf"/>
</dbReference>
<evidence type="ECO:0000256" key="2">
    <source>
        <dbReference type="ARBA" id="ARBA00023125"/>
    </source>
</evidence>
<evidence type="ECO:0000313" key="5">
    <source>
        <dbReference type="EMBL" id="MBB3152371.1"/>
    </source>
</evidence>
<dbReference type="Pfam" id="PF00196">
    <property type="entry name" value="GerE"/>
    <property type="match status" value="1"/>
</dbReference>
<dbReference type="PROSITE" id="PS00622">
    <property type="entry name" value="HTH_LUXR_1"/>
    <property type="match status" value="1"/>
</dbReference>
<dbReference type="Gene3D" id="1.25.40.10">
    <property type="entry name" value="Tetratricopeptide repeat domain"/>
    <property type="match status" value="1"/>
</dbReference>
<dbReference type="GO" id="GO:0006355">
    <property type="term" value="P:regulation of DNA-templated transcription"/>
    <property type="evidence" value="ECO:0007669"/>
    <property type="project" value="InterPro"/>
</dbReference>
<dbReference type="AlphaFoldDB" id="A0A7W5C732"/>
<keyword evidence="3" id="KW-0804">Transcription</keyword>
<dbReference type="GO" id="GO:0003677">
    <property type="term" value="F:DNA binding"/>
    <property type="evidence" value="ECO:0007669"/>
    <property type="project" value="UniProtKB-KW"/>
</dbReference>
<gene>
    <name evidence="5" type="ORF">FHS16_002421</name>
</gene>
<dbReference type="EMBL" id="JACHXW010000006">
    <property type="protein sequence ID" value="MBB3152371.1"/>
    <property type="molecule type" value="Genomic_DNA"/>
</dbReference>
<dbReference type="Gene3D" id="1.10.10.10">
    <property type="entry name" value="Winged helix-like DNA-binding domain superfamily/Winged helix DNA-binding domain"/>
    <property type="match status" value="1"/>
</dbReference>
<evidence type="ECO:0000259" key="4">
    <source>
        <dbReference type="PROSITE" id="PS50043"/>
    </source>
</evidence>
<evidence type="ECO:0000256" key="1">
    <source>
        <dbReference type="ARBA" id="ARBA00023015"/>
    </source>
</evidence>
<dbReference type="Proteomes" id="UP000518605">
    <property type="component" value="Unassembled WGS sequence"/>
</dbReference>
<accession>A0A7W5C732</accession>
<proteinExistence type="predicted"/>
<dbReference type="PROSITE" id="PS50043">
    <property type="entry name" value="HTH_LUXR_2"/>
    <property type="match status" value="1"/>
</dbReference>
<dbReference type="InterPro" id="IPR016032">
    <property type="entry name" value="Sig_transdc_resp-reg_C-effctor"/>
</dbReference>
<dbReference type="InterPro" id="IPR041617">
    <property type="entry name" value="TPR_MalT"/>
</dbReference>
<dbReference type="PANTHER" id="PTHR44688">
    <property type="entry name" value="DNA-BINDING TRANSCRIPTIONAL ACTIVATOR DEVR_DOSR"/>
    <property type="match status" value="1"/>
</dbReference>
<keyword evidence="1" id="KW-0805">Transcription regulation</keyword>
<dbReference type="SUPFAM" id="SSF52540">
    <property type="entry name" value="P-loop containing nucleoside triphosphate hydrolases"/>
    <property type="match status" value="1"/>
</dbReference>
<dbReference type="InterPro" id="IPR059106">
    <property type="entry name" value="WHD_MalT"/>
</dbReference>
<dbReference type="SUPFAM" id="SSF48452">
    <property type="entry name" value="TPR-like"/>
    <property type="match status" value="1"/>
</dbReference>
<evidence type="ECO:0000256" key="3">
    <source>
        <dbReference type="ARBA" id="ARBA00023163"/>
    </source>
</evidence>
<organism evidence="5 6">
    <name type="scientific">Paenibacillus endophyticus</name>
    <dbReference type="NCBI Taxonomy" id="1294268"/>
    <lineage>
        <taxon>Bacteria</taxon>
        <taxon>Bacillati</taxon>
        <taxon>Bacillota</taxon>
        <taxon>Bacilli</taxon>
        <taxon>Bacillales</taxon>
        <taxon>Paenibacillaceae</taxon>
        <taxon>Paenibacillus</taxon>
    </lineage>
</organism>
<dbReference type="SUPFAM" id="SSF46894">
    <property type="entry name" value="C-terminal effector domain of the bipartite response regulators"/>
    <property type="match status" value="1"/>
</dbReference>